<proteinExistence type="evidence at transcript level"/>
<name>A9NRU9_PICSI</name>
<dbReference type="AlphaFoldDB" id="A9NRU9"/>
<dbReference type="EMBL" id="EF084030">
    <property type="protein sequence ID" value="ABK23360.1"/>
    <property type="molecule type" value="mRNA"/>
</dbReference>
<reference evidence="1" key="1">
    <citation type="journal article" date="2008" name="BMC Genomics">
        <title>A conifer genomics resource of 200,000 spruce (Picea spp.) ESTs and 6,464 high-quality, sequence-finished full-length cDNAs for Sitka spruce (Picea sitchensis).</title>
        <authorList>
            <person name="Ralph S.G."/>
            <person name="Chun H.J."/>
            <person name="Kolosova N."/>
            <person name="Cooper D."/>
            <person name="Oddy C."/>
            <person name="Ritland C.E."/>
            <person name="Kirkpatrick R."/>
            <person name="Moore R."/>
            <person name="Barber S."/>
            <person name="Holt R.A."/>
            <person name="Jones S.J."/>
            <person name="Marra M.A."/>
            <person name="Douglas C.J."/>
            <person name="Ritland K."/>
            <person name="Bohlmann J."/>
        </authorList>
    </citation>
    <scope>NUCLEOTIDE SEQUENCE</scope>
    <source>
        <tissue evidence="1">Green portion of the leader tissue</tissue>
    </source>
</reference>
<dbReference type="PANTHER" id="PTHR34574">
    <property type="entry name" value="CALCIUM-BINDING EF-HAND FAMILY PROTEIN-RELATED"/>
    <property type="match status" value="1"/>
</dbReference>
<dbReference type="InterPro" id="IPR011992">
    <property type="entry name" value="EF-hand-dom_pair"/>
</dbReference>
<sequence length="314" mass="35031">MGRSSRTLLRTMRLLPSTWTRGSKRWTKITMADFLPKSLGRPWPPLVLPWDFLLKAPPPTTTSYMTRDPVSLITIDGRLLHNYARSPALEFDALATFTEADNSKPSLEKALGNLTVEQGMPPSSDPWVMEKIVKPAAASCGFHRLSNPERSVGREEFVEAFRNVVLEVASRLEKLPVTVAHSEKIYDGKSIQKFVRKKDELDQALQMIWKSLPKDPRGTLPREYLRVGLDMIGPAAGLPPLGSVEQMDRVVSEIFKMVEADEGGVLKQNEFNKLILEILGSLMLQLEGNPILVSSNAAVKPVVESDKSDFLPQL</sequence>
<evidence type="ECO:0000313" key="1">
    <source>
        <dbReference type="EMBL" id="ABK23360.1"/>
    </source>
</evidence>
<dbReference type="OMA" id="AVMMQLN"/>
<protein>
    <recommendedName>
        <fullName evidence="2">EF-hand domain-containing protein</fullName>
    </recommendedName>
</protein>
<organism evidence="1">
    <name type="scientific">Picea sitchensis</name>
    <name type="common">Sitka spruce</name>
    <name type="synonym">Pinus sitchensis</name>
    <dbReference type="NCBI Taxonomy" id="3332"/>
    <lineage>
        <taxon>Eukaryota</taxon>
        <taxon>Viridiplantae</taxon>
        <taxon>Streptophyta</taxon>
        <taxon>Embryophyta</taxon>
        <taxon>Tracheophyta</taxon>
        <taxon>Spermatophyta</taxon>
        <taxon>Pinopsida</taxon>
        <taxon>Pinidae</taxon>
        <taxon>Conifers I</taxon>
        <taxon>Pinales</taxon>
        <taxon>Pinaceae</taxon>
        <taxon>Picea</taxon>
    </lineage>
</organism>
<dbReference type="SUPFAM" id="SSF47473">
    <property type="entry name" value="EF-hand"/>
    <property type="match status" value="1"/>
</dbReference>
<dbReference type="PANTHER" id="PTHR34574:SF13">
    <property type="entry name" value="EF-HAND DOMAIN-CONTAINING PROTEIN"/>
    <property type="match status" value="1"/>
</dbReference>
<evidence type="ECO:0008006" key="2">
    <source>
        <dbReference type="Google" id="ProtNLM"/>
    </source>
</evidence>
<accession>A9NRU9</accession>